<organism evidence="1 2">
    <name type="scientific">Gordonia phage Sixama</name>
    <dbReference type="NCBI Taxonomy" id="2653271"/>
    <lineage>
        <taxon>Viruses</taxon>
        <taxon>Duplodnaviria</taxon>
        <taxon>Heunggongvirae</taxon>
        <taxon>Uroviricota</taxon>
        <taxon>Caudoviricetes</taxon>
        <taxon>Sixamavirus</taxon>
        <taxon>Sixamavirus sixama</taxon>
    </lineage>
</organism>
<dbReference type="InterPro" id="IPR050792">
    <property type="entry name" value="ADP-ribosylglycohydrolase"/>
</dbReference>
<keyword evidence="1" id="KW-0378">Hydrolase</keyword>
<reference evidence="1 2" key="1">
    <citation type="submission" date="2019-09" db="EMBL/GenBank/DDBJ databases">
        <authorList>
            <person name="Christie C.A."/>
            <person name="Diallo A.S."/>
            <person name="Dixon Z."/>
            <person name="McIntosh P.M."/>
            <person name="Murthy K.H."/>
            <person name="Rosen M.G."/>
            <person name="Simpson L.M."/>
            <person name="Koustas K."/>
            <person name="Fogarty M.P."/>
            <person name="Molloy S.D."/>
            <person name="Garlena R.A."/>
            <person name="Russell D.A."/>
            <person name="Pope W.H."/>
            <person name="Jacobs-Sera D."/>
            <person name="Hatfull G.F."/>
        </authorList>
    </citation>
    <scope>NUCLEOTIDE SEQUENCE [LARGE SCALE GENOMIC DNA]</scope>
</reference>
<dbReference type="EMBL" id="MN484601">
    <property type="protein sequence ID" value="QGF20235.1"/>
    <property type="molecule type" value="Genomic_DNA"/>
</dbReference>
<dbReference type="Pfam" id="PF03747">
    <property type="entry name" value="ADP_ribosyl_GH"/>
    <property type="match status" value="1"/>
</dbReference>
<dbReference type="KEGG" id="vg:77924224"/>
<dbReference type="GeneID" id="77924224"/>
<dbReference type="InterPro" id="IPR036705">
    <property type="entry name" value="Ribosyl_crysJ1_sf"/>
</dbReference>
<dbReference type="SUPFAM" id="SSF101478">
    <property type="entry name" value="ADP-ribosylglycohydrolase"/>
    <property type="match status" value="1"/>
</dbReference>
<name>A0A5Q2F708_9CAUD</name>
<dbReference type="Proteomes" id="UP000400849">
    <property type="component" value="Segment"/>
</dbReference>
<accession>A0A5Q2F708</accession>
<dbReference type="PANTHER" id="PTHR16222:SF12">
    <property type="entry name" value="ADP-RIBOSYLGLYCOHYDROLASE-RELATED"/>
    <property type="match status" value="1"/>
</dbReference>
<protein>
    <submittedName>
        <fullName evidence="1">ADP-ribosylglycohydrolase</fullName>
    </submittedName>
</protein>
<dbReference type="PANTHER" id="PTHR16222">
    <property type="entry name" value="ADP-RIBOSYLGLYCOHYDROLASE"/>
    <property type="match status" value="1"/>
</dbReference>
<evidence type="ECO:0000313" key="2">
    <source>
        <dbReference type="Proteomes" id="UP000400849"/>
    </source>
</evidence>
<dbReference type="InterPro" id="IPR005502">
    <property type="entry name" value="Ribosyl_crysJ1"/>
</dbReference>
<evidence type="ECO:0000313" key="1">
    <source>
        <dbReference type="EMBL" id="QGF20235.1"/>
    </source>
</evidence>
<sequence>MKINENRYKNALLGLAAGDAWGYQVEFKSYDAMPHPVPQPTDEWVISDDTQMTLALEKAVTALEELGWLNENNVTGIEEVIIKEFADWAFGPMNNRAPGTTCMWSIRNLVDDNAHWADANGARHSAGCGSVMRLLPTIALEDGVWQPMTVLQGVITHNDPAAVASTLLLGEVARAMANGAEDSPLVIALDVVDKMCSMNYKVHPAVSHWALKHVADDTDEYIRTGAFGGLSQALDRAAERAVQADYSDDICRDVGEGWDAMTAVALAIMAANAYDIGDLTAKQAMEWAVTSNGDSDSIAAITGMLIGLTSADVHFWMKNGVMPNWENEYLKELP</sequence>
<proteinExistence type="predicted"/>
<dbReference type="GO" id="GO:0016787">
    <property type="term" value="F:hydrolase activity"/>
    <property type="evidence" value="ECO:0007669"/>
    <property type="project" value="UniProtKB-KW"/>
</dbReference>
<dbReference type="Gene3D" id="1.10.4080.10">
    <property type="entry name" value="ADP-ribosylation/Crystallin J1"/>
    <property type="match status" value="1"/>
</dbReference>
<gene>
    <name evidence="1" type="primary">56</name>
    <name evidence="1" type="ORF">SEA_SIXAMA_56</name>
</gene>
<keyword evidence="2" id="KW-1185">Reference proteome</keyword>
<dbReference type="RefSeq" id="YP_010648765.1">
    <property type="nucleotide sequence ID" value="NC_070762.1"/>
</dbReference>